<proteinExistence type="predicted"/>
<name>A0A9D1RV67_9FIRM</name>
<dbReference type="SMART" id="SM00422">
    <property type="entry name" value="HTH_MERR"/>
    <property type="match status" value="1"/>
</dbReference>
<keyword evidence="2 8" id="KW-0812">Transmembrane</keyword>
<gene>
    <name evidence="10" type="ORF">H9868_07335</name>
</gene>
<evidence type="ECO:0000256" key="3">
    <source>
        <dbReference type="ARBA" id="ARBA00022989"/>
    </source>
</evidence>
<evidence type="ECO:0000256" key="8">
    <source>
        <dbReference type="SAM" id="Phobius"/>
    </source>
</evidence>
<keyword evidence="5" id="KW-0238">DNA-binding</keyword>
<dbReference type="PROSITE" id="PS50937">
    <property type="entry name" value="HTH_MERR_2"/>
    <property type="match status" value="1"/>
</dbReference>
<evidence type="ECO:0000256" key="5">
    <source>
        <dbReference type="ARBA" id="ARBA00023125"/>
    </source>
</evidence>
<dbReference type="SUPFAM" id="SSF46955">
    <property type="entry name" value="Putative DNA-binding domain"/>
    <property type="match status" value="1"/>
</dbReference>
<evidence type="ECO:0000256" key="4">
    <source>
        <dbReference type="ARBA" id="ARBA00023015"/>
    </source>
</evidence>
<dbReference type="AlphaFoldDB" id="A0A9D1RV67"/>
<feature type="domain" description="HTH merR-type" evidence="9">
    <location>
        <begin position="1"/>
        <end position="68"/>
    </location>
</feature>
<keyword evidence="3 8" id="KW-1133">Transmembrane helix</keyword>
<organism evidence="10 11">
    <name type="scientific">Candidatus Flavonifractor merdipullorum</name>
    <dbReference type="NCBI Taxonomy" id="2838590"/>
    <lineage>
        <taxon>Bacteria</taxon>
        <taxon>Bacillati</taxon>
        <taxon>Bacillota</taxon>
        <taxon>Clostridia</taxon>
        <taxon>Eubacteriales</taxon>
        <taxon>Oscillospiraceae</taxon>
        <taxon>Flavonifractor</taxon>
    </lineage>
</organism>
<dbReference type="Gene3D" id="1.10.1660.10">
    <property type="match status" value="1"/>
</dbReference>
<dbReference type="PANTHER" id="PTHR30204">
    <property type="entry name" value="REDOX-CYCLING DRUG-SENSING TRANSCRIPTIONAL ACTIVATOR SOXR"/>
    <property type="match status" value="1"/>
</dbReference>
<comment type="caution">
    <text evidence="10">The sequence shown here is derived from an EMBL/GenBank/DDBJ whole genome shotgun (WGS) entry which is preliminary data.</text>
</comment>
<dbReference type="InterPro" id="IPR010432">
    <property type="entry name" value="RDD"/>
</dbReference>
<dbReference type="InterPro" id="IPR009061">
    <property type="entry name" value="DNA-bd_dom_put_sf"/>
</dbReference>
<sequence length="490" mass="55275">MTIKELETLVDLPRTSIRYYEREGLIAPSRSDNNYRDYTQADADALQKIKLLRKLHLEVDTIRLIQQGSLSLDQALDDQLRTLERDQNALTQAREVCHALRESSSDYDHLNPLPWLERLERDEVPPSAHFPTPSDTLPPLPVAPHPIRRFLARELDYNLMALVVLVFQLFVFRIPDSDNAILNWLAGYLILLPMLAVEAVLLHLWGTTPGKWLLGLSLRDRAGNKLSRRRAFYRSCMLFAKGYGYNIPIYNLYRYYKSYRACKDGEPLPWDQDTYSSLGDDVAYTAVPLQTFHGVRWTACCALTLAASLLVALAGLRPPCQGELTVAELSRNYNHMVTMYKMALPDMDDEGQWIAPPYDPSHIVINLSDWTDPVPTYEVDENGHLTSFSLTWHAIPQSSGLYFFSASRFYTLVDGAVSARQSLLSYAFAIDAANQQMTDLLPGETVELDGGYTVSAQLEGTGLETMGNLEYFSTNGEPVDASLTLTCIFP</sequence>
<accession>A0A9D1RV67</accession>
<evidence type="ECO:0000256" key="2">
    <source>
        <dbReference type="ARBA" id="ARBA00022692"/>
    </source>
</evidence>
<evidence type="ECO:0000256" key="6">
    <source>
        <dbReference type="ARBA" id="ARBA00023136"/>
    </source>
</evidence>
<reference evidence="10" key="2">
    <citation type="submission" date="2021-04" db="EMBL/GenBank/DDBJ databases">
        <authorList>
            <person name="Gilroy R."/>
        </authorList>
    </citation>
    <scope>NUCLEOTIDE SEQUENCE</scope>
    <source>
        <strain evidence="10">ChiGjej6B6-1540</strain>
    </source>
</reference>
<feature type="transmembrane region" description="Helical" evidence="8">
    <location>
        <begin position="157"/>
        <end position="175"/>
    </location>
</feature>
<dbReference type="InterPro" id="IPR047057">
    <property type="entry name" value="MerR_fam"/>
</dbReference>
<evidence type="ECO:0000259" key="9">
    <source>
        <dbReference type="PROSITE" id="PS50937"/>
    </source>
</evidence>
<dbReference type="Pfam" id="PF06271">
    <property type="entry name" value="RDD"/>
    <property type="match status" value="1"/>
</dbReference>
<feature type="transmembrane region" description="Helical" evidence="8">
    <location>
        <begin position="295"/>
        <end position="316"/>
    </location>
</feature>
<dbReference type="CDD" id="cd00592">
    <property type="entry name" value="HTH_MerR-like"/>
    <property type="match status" value="1"/>
</dbReference>
<keyword evidence="7" id="KW-0804">Transcription</keyword>
<dbReference type="Proteomes" id="UP000824192">
    <property type="component" value="Unassembled WGS sequence"/>
</dbReference>
<evidence type="ECO:0000256" key="7">
    <source>
        <dbReference type="ARBA" id="ARBA00023163"/>
    </source>
</evidence>
<dbReference type="GO" id="GO:0003700">
    <property type="term" value="F:DNA-binding transcription factor activity"/>
    <property type="evidence" value="ECO:0007669"/>
    <property type="project" value="InterPro"/>
</dbReference>
<dbReference type="InterPro" id="IPR000551">
    <property type="entry name" value="MerR-type_HTH_dom"/>
</dbReference>
<comment type="subcellular location">
    <subcellularLocation>
        <location evidence="1">Membrane</location>
        <topology evidence="1">Multi-pass membrane protein</topology>
    </subcellularLocation>
</comment>
<feature type="transmembrane region" description="Helical" evidence="8">
    <location>
        <begin position="181"/>
        <end position="205"/>
    </location>
</feature>
<evidence type="ECO:0000313" key="11">
    <source>
        <dbReference type="Proteomes" id="UP000824192"/>
    </source>
</evidence>
<dbReference type="Pfam" id="PF13411">
    <property type="entry name" value="MerR_1"/>
    <property type="match status" value="1"/>
</dbReference>
<evidence type="ECO:0000313" key="10">
    <source>
        <dbReference type="EMBL" id="HIW94337.1"/>
    </source>
</evidence>
<dbReference type="EMBL" id="DXGA01000156">
    <property type="protein sequence ID" value="HIW94337.1"/>
    <property type="molecule type" value="Genomic_DNA"/>
</dbReference>
<protein>
    <submittedName>
        <fullName evidence="10">MerR family transcriptional regulator</fullName>
    </submittedName>
</protein>
<dbReference type="PANTHER" id="PTHR30204:SF94">
    <property type="entry name" value="HEAVY METAL-DEPENDENT TRANSCRIPTIONAL REGULATOR HI_0293-RELATED"/>
    <property type="match status" value="1"/>
</dbReference>
<evidence type="ECO:0000256" key="1">
    <source>
        <dbReference type="ARBA" id="ARBA00004141"/>
    </source>
</evidence>
<dbReference type="GO" id="GO:0016020">
    <property type="term" value="C:membrane"/>
    <property type="evidence" value="ECO:0007669"/>
    <property type="project" value="UniProtKB-SubCell"/>
</dbReference>
<feature type="transmembrane region" description="Helical" evidence="8">
    <location>
        <begin position="231"/>
        <end position="250"/>
    </location>
</feature>
<reference evidence="10" key="1">
    <citation type="journal article" date="2021" name="PeerJ">
        <title>Extensive microbial diversity within the chicken gut microbiome revealed by metagenomics and culture.</title>
        <authorList>
            <person name="Gilroy R."/>
            <person name="Ravi A."/>
            <person name="Getino M."/>
            <person name="Pursley I."/>
            <person name="Horton D.L."/>
            <person name="Alikhan N.F."/>
            <person name="Baker D."/>
            <person name="Gharbi K."/>
            <person name="Hall N."/>
            <person name="Watson M."/>
            <person name="Adriaenssens E.M."/>
            <person name="Foster-Nyarko E."/>
            <person name="Jarju S."/>
            <person name="Secka A."/>
            <person name="Antonio M."/>
            <person name="Oren A."/>
            <person name="Chaudhuri R.R."/>
            <person name="La Ragione R."/>
            <person name="Hildebrand F."/>
            <person name="Pallen M.J."/>
        </authorList>
    </citation>
    <scope>NUCLEOTIDE SEQUENCE</scope>
    <source>
        <strain evidence="10">ChiGjej6B6-1540</strain>
    </source>
</reference>
<dbReference type="GO" id="GO:0003677">
    <property type="term" value="F:DNA binding"/>
    <property type="evidence" value="ECO:0007669"/>
    <property type="project" value="UniProtKB-KW"/>
</dbReference>
<keyword evidence="4" id="KW-0805">Transcription regulation</keyword>
<keyword evidence="6 8" id="KW-0472">Membrane</keyword>